<gene>
    <name evidence="1" type="ORF">GCM10007108_02510</name>
</gene>
<reference evidence="1" key="2">
    <citation type="submission" date="2022-09" db="EMBL/GenBank/DDBJ databases">
        <authorList>
            <person name="Sun Q."/>
            <person name="Ohkuma M."/>
        </authorList>
    </citation>
    <scope>NUCLEOTIDE SEQUENCE</scope>
    <source>
        <strain evidence="1">JCM 13583</strain>
    </source>
</reference>
<comment type="caution">
    <text evidence="1">The sequence shown here is derived from an EMBL/GenBank/DDBJ whole genome shotgun (WGS) entry which is preliminary data.</text>
</comment>
<dbReference type="Proteomes" id="UP000632195">
    <property type="component" value="Unassembled WGS sequence"/>
</dbReference>
<organism evidence="1 2">
    <name type="scientific">Thermogymnomonas acidicola</name>
    <dbReference type="NCBI Taxonomy" id="399579"/>
    <lineage>
        <taxon>Archaea</taxon>
        <taxon>Methanobacteriati</taxon>
        <taxon>Thermoplasmatota</taxon>
        <taxon>Thermoplasmata</taxon>
        <taxon>Thermoplasmatales</taxon>
        <taxon>Thermogymnomonas</taxon>
    </lineage>
</organism>
<evidence type="ECO:0000313" key="2">
    <source>
        <dbReference type="Proteomes" id="UP000632195"/>
    </source>
</evidence>
<dbReference type="EMBL" id="BMNY01000001">
    <property type="protein sequence ID" value="GGM67980.1"/>
    <property type="molecule type" value="Genomic_DNA"/>
</dbReference>
<proteinExistence type="predicted"/>
<dbReference type="AlphaFoldDB" id="A0AA37F8S9"/>
<name>A0AA37F8S9_9ARCH</name>
<accession>A0AA37F8S9</accession>
<sequence length="70" mass="7520">MFKMSSQLLLVFGPTGWPMRFLAPPQFPQKASNGHAPGCSQALTGKPRGARVYGMEPTPQVATEYAIGDP</sequence>
<keyword evidence="2" id="KW-1185">Reference proteome</keyword>
<reference evidence="1" key="1">
    <citation type="journal article" date="2014" name="Int. J. Syst. Evol. Microbiol.">
        <title>Complete genome sequence of Corynebacterium casei LMG S-19264T (=DSM 44701T), isolated from a smear-ripened cheese.</title>
        <authorList>
            <consortium name="US DOE Joint Genome Institute (JGI-PGF)"/>
            <person name="Walter F."/>
            <person name="Albersmeier A."/>
            <person name="Kalinowski J."/>
            <person name="Ruckert C."/>
        </authorList>
    </citation>
    <scope>NUCLEOTIDE SEQUENCE</scope>
    <source>
        <strain evidence="1">JCM 13583</strain>
    </source>
</reference>
<evidence type="ECO:0000313" key="1">
    <source>
        <dbReference type="EMBL" id="GGM67980.1"/>
    </source>
</evidence>
<protein>
    <submittedName>
        <fullName evidence="1">Uncharacterized protein</fullName>
    </submittedName>
</protein>